<dbReference type="GO" id="GO:0003676">
    <property type="term" value="F:nucleic acid binding"/>
    <property type="evidence" value="ECO:0007669"/>
    <property type="project" value="InterPro"/>
</dbReference>
<comment type="caution">
    <text evidence="7">The sequence shown here is derived from an EMBL/GenBank/DDBJ whole genome shotgun (WGS) entry which is preliminary data.</text>
</comment>
<dbReference type="InterPro" id="IPR006195">
    <property type="entry name" value="aa-tRNA-synth_II"/>
</dbReference>
<dbReference type="GO" id="GO:0004816">
    <property type="term" value="F:asparagine-tRNA ligase activity"/>
    <property type="evidence" value="ECO:0007669"/>
    <property type="project" value="TreeGrafter"/>
</dbReference>
<dbReference type="SUPFAM" id="SSF50249">
    <property type="entry name" value="Nucleic acid-binding proteins"/>
    <property type="match status" value="1"/>
</dbReference>
<reference evidence="7" key="1">
    <citation type="submission" date="2020-09" db="EMBL/GenBank/DDBJ databases">
        <authorList>
            <person name="Kikuchi T."/>
        </authorList>
    </citation>
    <scope>NUCLEOTIDE SEQUENCE</scope>
    <source>
        <strain evidence="7">SH1</strain>
    </source>
</reference>
<keyword evidence="1" id="KW-0436">Ligase</keyword>
<dbReference type="Gene3D" id="2.40.50.140">
    <property type="entry name" value="Nucleic acid-binding proteins"/>
    <property type="match status" value="1"/>
</dbReference>
<dbReference type="PANTHER" id="PTHR22594:SF34">
    <property type="entry name" value="ASPARAGINE--TRNA LIGASE, MITOCHONDRIAL-RELATED"/>
    <property type="match status" value="1"/>
</dbReference>
<keyword evidence="3" id="KW-0067">ATP-binding</keyword>
<dbReference type="EMBL" id="CAJFDH010000001">
    <property type="protein sequence ID" value="CAD5206353.1"/>
    <property type="molecule type" value="Genomic_DNA"/>
</dbReference>
<evidence type="ECO:0000313" key="8">
    <source>
        <dbReference type="Proteomes" id="UP000614601"/>
    </source>
</evidence>
<proteinExistence type="predicted"/>
<name>A0A811JSU3_9BILA</name>
<sequence length="425" mass="49039">MLLRALQRRLSCRFYSQEAFDEKVLEGWVKKSIRTGKITFMHVYDGRANGTVQAVVPKEVGRNFKVGSAVRVKGRWVKSQGAQQSHELLASEVEKMAKDQDMVSRTELEDLRANPEARFTIPEFAAVLKTRSRLNHATHMFFEDTDYYLIDTPLLTLNECEGAGEVFNVVTDEDKQFFGERNVFLPVSAQLHLESLICGLPNVYTLGTAFRAEKCMSSKHLSEFRMLEAESAFVDNLDRLCDIVECYVRYIMEKSREWKSDFEQFKDGECLCDSDYSRPFPRITYNEAVDILTKKGNVLSQRLSKKNELELVEIMEGPLFVQRYPAEQKPFYMRVNDQNQAECFDLLAPVVGELAGGSIREYDKDALSKRLPKQDLEWYLNLRSNSYPRSGGFGLGMERFMQSLFGIHNIKDTVAFPRWYKHCKC</sequence>
<dbReference type="PANTHER" id="PTHR22594">
    <property type="entry name" value="ASPARTYL/LYSYL-TRNA SYNTHETASE"/>
    <property type="match status" value="1"/>
</dbReference>
<keyword evidence="5" id="KW-0030">Aminoacyl-tRNA synthetase</keyword>
<dbReference type="InterPro" id="IPR004365">
    <property type="entry name" value="NA-bd_OB_tRNA"/>
</dbReference>
<dbReference type="Proteomes" id="UP000783686">
    <property type="component" value="Unassembled WGS sequence"/>
</dbReference>
<accession>A0A811JSU3</accession>
<evidence type="ECO:0000256" key="1">
    <source>
        <dbReference type="ARBA" id="ARBA00022598"/>
    </source>
</evidence>
<dbReference type="Gene3D" id="3.30.930.10">
    <property type="entry name" value="Bira Bifunctional Protein, Domain 2"/>
    <property type="match status" value="1"/>
</dbReference>
<dbReference type="AlphaFoldDB" id="A0A811JSU3"/>
<evidence type="ECO:0000256" key="3">
    <source>
        <dbReference type="ARBA" id="ARBA00022840"/>
    </source>
</evidence>
<dbReference type="SUPFAM" id="SSF55681">
    <property type="entry name" value="Class II aaRS and biotin synthetases"/>
    <property type="match status" value="1"/>
</dbReference>
<keyword evidence="4" id="KW-0648">Protein biosynthesis</keyword>
<dbReference type="CDD" id="cd04318">
    <property type="entry name" value="EcAsnRS_like_N"/>
    <property type="match status" value="1"/>
</dbReference>
<protein>
    <recommendedName>
        <fullName evidence="6">Aminoacyl-transfer RNA synthetases class-II family profile domain-containing protein</fullName>
    </recommendedName>
</protein>
<keyword evidence="8" id="KW-1185">Reference proteome</keyword>
<evidence type="ECO:0000256" key="4">
    <source>
        <dbReference type="ARBA" id="ARBA00022917"/>
    </source>
</evidence>
<dbReference type="GO" id="GO:0005524">
    <property type="term" value="F:ATP binding"/>
    <property type="evidence" value="ECO:0007669"/>
    <property type="project" value="UniProtKB-KW"/>
</dbReference>
<dbReference type="Pfam" id="PF00152">
    <property type="entry name" value="tRNA-synt_2"/>
    <property type="match status" value="1"/>
</dbReference>
<evidence type="ECO:0000256" key="5">
    <source>
        <dbReference type="ARBA" id="ARBA00023146"/>
    </source>
</evidence>
<evidence type="ECO:0000313" key="7">
    <source>
        <dbReference type="EMBL" id="CAD5206353.1"/>
    </source>
</evidence>
<dbReference type="InterPro" id="IPR012340">
    <property type="entry name" value="NA-bd_OB-fold"/>
</dbReference>
<dbReference type="InterPro" id="IPR004364">
    <property type="entry name" value="Aa-tRNA-synt_II"/>
</dbReference>
<organism evidence="7 8">
    <name type="scientific">Bursaphelenchus okinawaensis</name>
    <dbReference type="NCBI Taxonomy" id="465554"/>
    <lineage>
        <taxon>Eukaryota</taxon>
        <taxon>Metazoa</taxon>
        <taxon>Ecdysozoa</taxon>
        <taxon>Nematoda</taxon>
        <taxon>Chromadorea</taxon>
        <taxon>Rhabditida</taxon>
        <taxon>Tylenchina</taxon>
        <taxon>Tylenchomorpha</taxon>
        <taxon>Aphelenchoidea</taxon>
        <taxon>Aphelenchoididae</taxon>
        <taxon>Bursaphelenchus</taxon>
    </lineage>
</organism>
<gene>
    <name evidence="7" type="ORF">BOKJ2_LOCUS1037</name>
</gene>
<dbReference type="PRINTS" id="PR01042">
    <property type="entry name" value="TRNASYNTHASP"/>
</dbReference>
<keyword evidence="2" id="KW-0547">Nucleotide-binding</keyword>
<dbReference type="InterPro" id="IPR002312">
    <property type="entry name" value="Asp/Asn-tRNA-synth_IIb"/>
</dbReference>
<feature type="domain" description="Aminoacyl-transfer RNA synthetases class-II family profile" evidence="6">
    <location>
        <begin position="128"/>
        <end position="417"/>
    </location>
</feature>
<dbReference type="OrthoDB" id="360585at2759"/>
<dbReference type="PROSITE" id="PS50862">
    <property type="entry name" value="AA_TRNA_LIGASE_II"/>
    <property type="match status" value="1"/>
</dbReference>
<evidence type="ECO:0000256" key="2">
    <source>
        <dbReference type="ARBA" id="ARBA00022741"/>
    </source>
</evidence>
<dbReference type="GO" id="GO:0006421">
    <property type="term" value="P:asparaginyl-tRNA aminoacylation"/>
    <property type="evidence" value="ECO:0007669"/>
    <property type="project" value="TreeGrafter"/>
</dbReference>
<dbReference type="InterPro" id="IPR045864">
    <property type="entry name" value="aa-tRNA-synth_II/BPL/LPL"/>
</dbReference>
<dbReference type="GO" id="GO:0005739">
    <property type="term" value="C:mitochondrion"/>
    <property type="evidence" value="ECO:0007669"/>
    <property type="project" value="TreeGrafter"/>
</dbReference>
<evidence type="ECO:0000259" key="6">
    <source>
        <dbReference type="PROSITE" id="PS50862"/>
    </source>
</evidence>
<dbReference type="Proteomes" id="UP000614601">
    <property type="component" value="Unassembled WGS sequence"/>
</dbReference>
<dbReference type="EMBL" id="CAJFCW020000001">
    <property type="protein sequence ID" value="CAG9081431.1"/>
    <property type="molecule type" value="Genomic_DNA"/>
</dbReference>
<dbReference type="Pfam" id="PF01336">
    <property type="entry name" value="tRNA_anti-codon"/>
    <property type="match status" value="1"/>
</dbReference>